<dbReference type="PROSITE" id="PS50157">
    <property type="entry name" value="ZINC_FINGER_C2H2_2"/>
    <property type="match status" value="5"/>
</dbReference>
<reference evidence="8" key="2">
    <citation type="submission" date="2025-09" db="UniProtKB">
        <authorList>
            <consortium name="Ensembl"/>
        </authorList>
    </citation>
    <scope>IDENTIFICATION</scope>
</reference>
<feature type="domain" description="C2H2-type" evidence="7">
    <location>
        <begin position="444"/>
        <end position="471"/>
    </location>
</feature>
<name>A0A3B3RKG3_9TELE</name>
<evidence type="ECO:0000256" key="6">
    <source>
        <dbReference type="SAM" id="MobiDB-lite"/>
    </source>
</evidence>
<keyword evidence="9" id="KW-1185">Reference proteome</keyword>
<dbReference type="Ensembl" id="ENSPKIT00000042721.1">
    <property type="protein sequence ID" value="ENSPKIP00000018191.1"/>
    <property type="gene ID" value="ENSPKIG00000003854.1"/>
</dbReference>
<dbReference type="AlphaFoldDB" id="A0A3B3RKG3"/>
<dbReference type="Proteomes" id="UP000261540">
    <property type="component" value="Unplaced"/>
</dbReference>
<feature type="region of interest" description="Disordered" evidence="6">
    <location>
        <begin position="251"/>
        <end position="271"/>
    </location>
</feature>
<sequence>MSQVQTVYREIPPITLQLPEESTTARLYCSAADGMEARISALVEVFLVKVYRCRACQFTSSLKGRITTHVTERHDRGHPCPPLTCLDRDEGDSLDVKVGVAEDDLDSCTSAYDLEDELHSAAKERDEHMALDRLPFLMPVYSMLQNISPRSCDVSLGPGAEVAHTCEVSTLFEEDEEESSGEEAARFHLEDSSAVELPEPLSCSMGSVSPEAQDQEAQSAHLMSLGLYRISSIKCHPPAGAPESRAISVQLGQDGSESAPDEKVSVPGKAAEDPVLSCIPTQNLKGRRGEQGLTPSLSGRAAEQYSETECHWRGHSKPGRVRAGIPQDFQQQRRRGSGPALAQCARCLAWCRSEREFEQHDRCHVQGGFRCLHCSFTDEAWDEVHKHIVSQHEGPEAAQQDGVGSQSPPPHDPSEREQERGRKRVKRRRRRQREGRKVRGVRDFYCPLCDRKFSTKLTLHRHMGIHQGAKPFGCPHCPYSSRLKASLVQHLRVHTGEKPFQCSRCSYASIDRSSLLRHSRRHTQERPHRCQHCPYSSIQKKSLDLHVRRYHTGESFPCPQCCYSTPDRQLLLRHVRKQHASKSPPPPARPRRPRIAAGGLPPA</sequence>
<evidence type="ECO:0000256" key="2">
    <source>
        <dbReference type="ARBA" id="ARBA00022737"/>
    </source>
</evidence>
<dbReference type="Gene3D" id="3.30.160.60">
    <property type="entry name" value="Classic Zinc Finger"/>
    <property type="match status" value="4"/>
</dbReference>
<evidence type="ECO:0000313" key="8">
    <source>
        <dbReference type="Ensembl" id="ENSPKIP00000018191.1"/>
    </source>
</evidence>
<feature type="domain" description="C2H2-type" evidence="7">
    <location>
        <begin position="500"/>
        <end position="527"/>
    </location>
</feature>
<feature type="domain" description="C2H2-type" evidence="7">
    <location>
        <begin position="472"/>
        <end position="499"/>
    </location>
</feature>
<dbReference type="STRING" id="1676925.ENSPKIP00000018191"/>
<keyword evidence="1" id="KW-0479">Metal-binding</keyword>
<accession>A0A3B3RKG3</accession>
<dbReference type="GO" id="GO:0008270">
    <property type="term" value="F:zinc ion binding"/>
    <property type="evidence" value="ECO:0007669"/>
    <property type="project" value="UniProtKB-KW"/>
</dbReference>
<dbReference type="SUPFAM" id="SSF57667">
    <property type="entry name" value="beta-beta-alpha zinc fingers"/>
    <property type="match status" value="3"/>
</dbReference>
<reference evidence="8" key="1">
    <citation type="submission" date="2025-08" db="UniProtKB">
        <authorList>
            <consortium name="Ensembl"/>
        </authorList>
    </citation>
    <scope>IDENTIFICATION</scope>
</reference>
<keyword evidence="2" id="KW-0677">Repeat</keyword>
<evidence type="ECO:0000256" key="5">
    <source>
        <dbReference type="PROSITE-ProRule" id="PRU00042"/>
    </source>
</evidence>
<feature type="compositionally biased region" description="Basic residues" evidence="6">
    <location>
        <begin position="421"/>
        <end position="434"/>
    </location>
</feature>
<proteinExistence type="predicted"/>
<evidence type="ECO:0000313" key="9">
    <source>
        <dbReference type="Proteomes" id="UP000261540"/>
    </source>
</evidence>
<feature type="region of interest" description="Disordered" evidence="6">
    <location>
        <begin position="576"/>
        <end position="603"/>
    </location>
</feature>
<evidence type="ECO:0000259" key="7">
    <source>
        <dbReference type="PROSITE" id="PS50157"/>
    </source>
</evidence>
<dbReference type="PANTHER" id="PTHR24379">
    <property type="entry name" value="KRAB AND ZINC FINGER DOMAIN-CONTAINING"/>
    <property type="match status" value="1"/>
</dbReference>
<dbReference type="PROSITE" id="PS00028">
    <property type="entry name" value="ZINC_FINGER_C2H2_1"/>
    <property type="match status" value="1"/>
</dbReference>
<dbReference type="Pfam" id="PF13894">
    <property type="entry name" value="zf-C2H2_4"/>
    <property type="match status" value="1"/>
</dbReference>
<feature type="region of interest" description="Disordered" evidence="6">
    <location>
        <begin position="391"/>
        <end position="435"/>
    </location>
</feature>
<dbReference type="GeneTree" id="ENSGT00910000144592"/>
<dbReference type="InterPro" id="IPR013087">
    <property type="entry name" value="Znf_C2H2_type"/>
</dbReference>
<keyword evidence="3 5" id="KW-0863">Zinc-finger</keyword>
<dbReference type="SMART" id="SM00355">
    <property type="entry name" value="ZnF_C2H2"/>
    <property type="match status" value="8"/>
</dbReference>
<dbReference type="PANTHER" id="PTHR24379:SF123">
    <property type="entry name" value="ZINC FINGER AND BTB DOMAIN CONTAINING 17"/>
    <property type="match status" value="1"/>
</dbReference>
<dbReference type="InterPro" id="IPR036236">
    <property type="entry name" value="Znf_C2H2_sf"/>
</dbReference>
<evidence type="ECO:0000256" key="1">
    <source>
        <dbReference type="ARBA" id="ARBA00022723"/>
    </source>
</evidence>
<evidence type="ECO:0000256" key="4">
    <source>
        <dbReference type="ARBA" id="ARBA00022833"/>
    </source>
</evidence>
<organism evidence="8 9">
    <name type="scientific">Paramormyrops kingsleyae</name>
    <dbReference type="NCBI Taxonomy" id="1676925"/>
    <lineage>
        <taxon>Eukaryota</taxon>
        <taxon>Metazoa</taxon>
        <taxon>Chordata</taxon>
        <taxon>Craniata</taxon>
        <taxon>Vertebrata</taxon>
        <taxon>Euteleostomi</taxon>
        <taxon>Actinopterygii</taxon>
        <taxon>Neopterygii</taxon>
        <taxon>Teleostei</taxon>
        <taxon>Osteoglossocephala</taxon>
        <taxon>Osteoglossomorpha</taxon>
        <taxon>Osteoglossiformes</taxon>
        <taxon>Mormyridae</taxon>
        <taxon>Paramormyrops</taxon>
    </lineage>
</organism>
<evidence type="ECO:0000256" key="3">
    <source>
        <dbReference type="ARBA" id="ARBA00022771"/>
    </source>
</evidence>
<keyword evidence="4" id="KW-0862">Zinc</keyword>
<feature type="domain" description="C2H2-type" evidence="7">
    <location>
        <begin position="528"/>
        <end position="556"/>
    </location>
</feature>
<feature type="domain" description="C2H2-type" evidence="7">
    <location>
        <begin position="556"/>
        <end position="584"/>
    </location>
</feature>
<dbReference type="FunFam" id="3.30.160.60:FF:000446">
    <property type="entry name" value="Zinc finger protein"/>
    <property type="match status" value="2"/>
</dbReference>
<protein>
    <submittedName>
        <fullName evidence="8">Si:dkey-154p10.3</fullName>
    </submittedName>
</protein>